<evidence type="ECO:0000313" key="2">
    <source>
        <dbReference type="EMBL" id="ELW68727.1"/>
    </source>
</evidence>
<feature type="compositionally biased region" description="Basic and acidic residues" evidence="1">
    <location>
        <begin position="97"/>
        <end position="113"/>
    </location>
</feature>
<feature type="compositionally biased region" description="Basic and acidic residues" evidence="1">
    <location>
        <begin position="74"/>
        <end position="84"/>
    </location>
</feature>
<reference evidence="3" key="1">
    <citation type="submission" date="2012-07" db="EMBL/GenBank/DDBJ databases">
        <title>Genome of the Chinese tree shrew, a rising model animal genetically related to primates.</title>
        <authorList>
            <person name="Zhang G."/>
            <person name="Fan Y."/>
            <person name="Yao Y."/>
            <person name="Huang Z."/>
        </authorList>
    </citation>
    <scope>NUCLEOTIDE SEQUENCE [LARGE SCALE GENOMIC DNA]</scope>
</reference>
<reference evidence="3" key="2">
    <citation type="journal article" date="2013" name="Nat. Commun.">
        <title>Genome of the Chinese tree shrew.</title>
        <authorList>
            <person name="Fan Y."/>
            <person name="Huang Z.Y."/>
            <person name="Cao C.C."/>
            <person name="Chen C.S."/>
            <person name="Chen Y.X."/>
            <person name="Fan D.D."/>
            <person name="He J."/>
            <person name="Hou H.L."/>
            <person name="Hu L."/>
            <person name="Hu X.T."/>
            <person name="Jiang X.T."/>
            <person name="Lai R."/>
            <person name="Lang Y.S."/>
            <person name="Liang B."/>
            <person name="Liao S.G."/>
            <person name="Mu D."/>
            <person name="Ma Y.Y."/>
            <person name="Niu Y.Y."/>
            <person name="Sun X.Q."/>
            <person name="Xia J.Q."/>
            <person name="Xiao J."/>
            <person name="Xiong Z.Q."/>
            <person name="Xu L."/>
            <person name="Yang L."/>
            <person name="Zhang Y."/>
            <person name="Zhao W."/>
            <person name="Zhao X.D."/>
            <person name="Zheng Y.T."/>
            <person name="Zhou J.M."/>
            <person name="Zhu Y.B."/>
            <person name="Zhang G.J."/>
            <person name="Wang J."/>
            <person name="Yao Y.G."/>
        </authorList>
    </citation>
    <scope>NUCLEOTIDE SEQUENCE [LARGE SCALE GENOMIC DNA]</scope>
</reference>
<dbReference type="InParanoid" id="L9L5M6"/>
<dbReference type="Proteomes" id="UP000011518">
    <property type="component" value="Unassembled WGS sequence"/>
</dbReference>
<protein>
    <submittedName>
        <fullName evidence="2">Uncharacterized protein</fullName>
    </submittedName>
</protein>
<proteinExistence type="predicted"/>
<keyword evidence="3" id="KW-1185">Reference proteome</keyword>
<feature type="region of interest" description="Disordered" evidence="1">
    <location>
        <begin position="1"/>
        <end position="113"/>
    </location>
</feature>
<sequence length="113" mass="13122">MSLRQRDPEIPLFGLRTSVPERALQEVEKEKHRKEMTNYKTKQDEEVMSQKPREERHANAASLSDGQQQHRGKKEMGRAAERGTSRAARLPPAIPEFSEHLRREGTQRTAEFK</sequence>
<evidence type="ECO:0000313" key="3">
    <source>
        <dbReference type="Proteomes" id="UP000011518"/>
    </source>
</evidence>
<name>L9L5M6_TUPCH</name>
<gene>
    <name evidence="2" type="ORF">TREES_T100007249</name>
</gene>
<dbReference type="EMBL" id="KB320561">
    <property type="protein sequence ID" value="ELW68727.1"/>
    <property type="molecule type" value="Genomic_DNA"/>
</dbReference>
<evidence type="ECO:0000256" key="1">
    <source>
        <dbReference type="SAM" id="MobiDB-lite"/>
    </source>
</evidence>
<dbReference type="AlphaFoldDB" id="L9L5M6"/>
<feature type="compositionally biased region" description="Basic and acidic residues" evidence="1">
    <location>
        <begin position="23"/>
        <end position="45"/>
    </location>
</feature>
<accession>L9L5M6</accession>
<organism evidence="2 3">
    <name type="scientific">Tupaia chinensis</name>
    <name type="common">Chinese tree shrew</name>
    <name type="synonym">Tupaia belangeri chinensis</name>
    <dbReference type="NCBI Taxonomy" id="246437"/>
    <lineage>
        <taxon>Eukaryota</taxon>
        <taxon>Metazoa</taxon>
        <taxon>Chordata</taxon>
        <taxon>Craniata</taxon>
        <taxon>Vertebrata</taxon>
        <taxon>Euteleostomi</taxon>
        <taxon>Mammalia</taxon>
        <taxon>Eutheria</taxon>
        <taxon>Euarchontoglires</taxon>
        <taxon>Scandentia</taxon>
        <taxon>Tupaiidae</taxon>
        <taxon>Tupaia</taxon>
    </lineage>
</organism>